<evidence type="ECO:0000313" key="2">
    <source>
        <dbReference type="Proteomes" id="UP001206895"/>
    </source>
</evidence>
<reference evidence="1 2" key="1">
    <citation type="submission" date="2022-06" db="EMBL/GenBank/DDBJ databases">
        <title>Genomic Encyclopedia of Archaeal and Bacterial Type Strains, Phase II (KMG-II): from individual species to whole genera.</title>
        <authorList>
            <person name="Goeker M."/>
        </authorList>
    </citation>
    <scope>NUCLEOTIDE SEQUENCE [LARGE SCALE GENOMIC DNA]</scope>
    <source>
        <strain evidence="1 2">DSM 44693</strain>
    </source>
</reference>
<dbReference type="RefSeq" id="WP_253663116.1">
    <property type="nucleotide sequence ID" value="NZ_BAAAJQ010000003.1"/>
</dbReference>
<evidence type="ECO:0000313" key="1">
    <source>
        <dbReference type="EMBL" id="MCP2178168.1"/>
    </source>
</evidence>
<protein>
    <submittedName>
        <fullName evidence="1">Uncharacterized protein</fullName>
    </submittedName>
</protein>
<accession>A0ABT1HJR4</accession>
<comment type="caution">
    <text evidence="1">The sequence shown here is derived from an EMBL/GenBank/DDBJ whole genome shotgun (WGS) entry which is preliminary data.</text>
</comment>
<sequence>MSAIPEHWIPHRREDGEVIGWIDLETAAPDLIPVDRLGRSLAAVSEWPLAEEVLEEIGLRFLLNRFDHRGRRVRIRQLYDDRVVVTTAVSDAIGDIGDEYTLPFPPGTELTEIVGSDR</sequence>
<name>A0ABT1HJR4_9NOCA</name>
<dbReference type="Proteomes" id="UP001206895">
    <property type="component" value="Unassembled WGS sequence"/>
</dbReference>
<proteinExistence type="predicted"/>
<keyword evidence="2" id="KW-1185">Reference proteome</keyword>
<organism evidence="1 2">
    <name type="scientific">Williamsia maris</name>
    <dbReference type="NCBI Taxonomy" id="72806"/>
    <lineage>
        <taxon>Bacteria</taxon>
        <taxon>Bacillati</taxon>
        <taxon>Actinomycetota</taxon>
        <taxon>Actinomycetes</taxon>
        <taxon>Mycobacteriales</taxon>
        <taxon>Nocardiaceae</taxon>
        <taxon>Williamsia</taxon>
    </lineage>
</organism>
<dbReference type="EMBL" id="JAMTCJ010000004">
    <property type="protein sequence ID" value="MCP2178168.1"/>
    <property type="molecule type" value="Genomic_DNA"/>
</dbReference>
<gene>
    <name evidence="1" type="ORF">LX13_004009</name>
</gene>